<evidence type="ECO:0000256" key="1">
    <source>
        <dbReference type="SAM" id="MobiDB-lite"/>
    </source>
</evidence>
<feature type="region of interest" description="Disordered" evidence="1">
    <location>
        <begin position="1"/>
        <end position="21"/>
    </location>
</feature>
<comment type="caution">
    <text evidence="2">The sequence shown here is derived from an EMBL/GenBank/DDBJ whole genome shotgun (WGS) entry which is preliminary data.</text>
</comment>
<proteinExistence type="predicted"/>
<dbReference type="AlphaFoldDB" id="A0A212CJJ5"/>
<dbReference type="InterPro" id="IPR039699">
    <property type="entry name" value="Ribosomal_uL30"/>
</dbReference>
<sequence>MKGARREEKDDQVPEEEACPKEQLQKARTKFIYEKAKHYHKACRQMYRTEIQMTMMAQKVPSMYHGTEIGTCHQGQRYPWCEHKGLKSVAASLPLTDLQWHLCEAHMLGTVEPYIVWGYPNRKSRGYGKINKKRIALMDNMLIARSLGNTASSAWRI</sequence>
<accession>A0A212CJJ5</accession>
<dbReference type="EMBL" id="MKHE01000019">
    <property type="protein sequence ID" value="OWK06014.1"/>
    <property type="molecule type" value="Genomic_DNA"/>
</dbReference>
<dbReference type="SUPFAM" id="SSF55129">
    <property type="entry name" value="Ribosomal protein L30p/L7e"/>
    <property type="match status" value="1"/>
</dbReference>
<evidence type="ECO:0000313" key="2">
    <source>
        <dbReference type="EMBL" id="OWK06014.1"/>
    </source>
</evidence>
<dbReference type="GO" id="GO:0003723">
    <property type="term" value="F:RNA binding"/>
    <property type="evidence" value="ECO:0007669"/>
    <property type="project" value="TreeGrafter"/>
</dbReference>
<dbReference type="OrthoDB" id="28644at2759"/>
<organism evidence="2 3">
    <name type="scientific">Cervus elaphus hippelaphus</name>
    <name type="common">European red deer</name>
    <dbReference type="NCBI Taxonomy" id="46360"/>
    <lineage>
        <taxon>Eukaryota</taxon>
        <taxon>Metazoa</taxon>
        <taxon>Chordata</taxon>
        <taxon>Craniata</taxon>
        <taxon>Vertebrata</taxon>
        <taxon>Euteleostomi</taxon>
        <taxon>Mammalia</taxon>
        <taxon>Eutheria</taxon>
        <taxon>Laurasiatheria</taxon>
        <taxon>Artiodactyla</taxon>
        <taxon>Ruminantia</taxon>
        <taxon>Pecora</taxon>
        <taxon>Cervidae</taxon>
        <taxon>Cervinae</taxon>
        <taxon>Cervus</taxon>
    </lineage>
</organism>
<dbReference type="GO" id="GO:0022625">
    <property type="term" value="C:cytosolic large ribosomal subunit"/>
    <property type="evidence" value="ECO:0007669"/>
    <property type="project" value="TreeGrafter"/>
</dbReference>
<evidence type="ECO:0000313" key="3">
    <source>
        <dbReference type="Proteomes" id="UP000242450"/>
    </source>
</evidence>
<dbReference type="GO" id="GO:0003735">
    <property type="term" value="F:structural constituent of ribosome"/>
    <property type="evidence" value="ECO:0007669"/>
    <property type="project" value="TreeGrafter"/>
</dbReference>
<dbReference type="Proteomes" id="UP000242450">
    <property type="component" value="Chromosome 19"/>
</dbReference>
<dbReference type="InterPro" id="IPR036919">
    <property type="entry name" value="Ribo_uL30_ferredoxin-like_sf"/>
</dbReference>
<protein>
    <submittedName>
        <fullName evidence="2">Uncharacterized protein</fullName>
    </submittedName>
</protein>
<name>A0A212CJJ5_CEREH</name>
<dbReference type="PANTHER" id="PTHR11524:SF12">
    <property type="entry name" value="LARGE RIBOSOMAL SUBUNIT PROTEIN UL30"/>
    <property type="match status" value="1"/>
</dbReference>
<dbReference type="PANTHER" id="PTHR11524">
    <property type="entry name" value="60S RIBOSOMAL PROTEIN L7"/>
    <property type="match status" value="1"/>
</dbReference>
<reference evidence="2 3" key="1">
    <citation type="journal article" date="2018" name="Mol. Genet. Genomics">
        <title>The red deer Cervus elaphus genome CerEla1.0: sequencing, annotating, genes, and chromosomes.</title>
        <authorList>
            <person name="Bana N.A."/>
            <person name="Nyiri A."/>
            <person name="Nagy J."/>
            <person name="Frank K."/>
            <person name="Nagy T."/>
            <person name="Steger V."/>
            <person name="Schiller M."/>
            <person name="Lakatos P."/>
            <person name="Sugar L."/>
            <person name="Horn P."/>
            <person name="Barta E."/>
            <person name="Orosz L."/>
        </authorList>
    </citation>
    <scope>NUCLEOTIDE SEQUENCE [LARGE SCALE GENOMIC DNA]</scope>
    <source>
        <strain evidence="2">Hungarian</strain>
    </source>
</reference>
<dbReference type="GO" id="GO:0000463">
    <property type="term" value="P:maturation of LSU-rRNA from tricistronic rRNA transcript (SSU-rRNA, 5.8S rRNA, LSU-rRNA)"/>
    <property type="evidence" value="ECO:0007669"/>
    <property type="project" value="TreeGrafter"/>
</dbReference>
<keyword evidence="3" id="KW-1185">Reference proteome</keyword>
<gene>
    <name evidence="2" type="ORF">Celaphus_00012513</name>
</gene>